<dbReference type="InterPro" id="IPR011990">
    <property type="entry name" value="TPR-like_helical_dom_sf"/>
</dbReference>
<dbReference type="Gene3D" id="1.25.40.10">
    <property type="entry name" value="Tetratricopeptide repeat domain"/>
    <property type="match status" value="1"/>
</dbReference>
<feature type="repeat" description="TPR" evidence="4">
    <location>
        <begin position="165"/>
        <end position="198"/>
    </location>
</feature>
<evidence type="ECO:0000313" key="7">
    <source>
        <dbReference type="EMBL" id="JAS36395.1"/>
    </source>
</evidence>
<proteinExistence type="inferred from homology"/>
<dbReference type="SUPFAM" id="SSF48452">
    <property type="entry name" value="TPR-like"/>
    <property type="match status" value="1"/>
</dbReference>
<evidence type="ECO:0000259" key="5">
    <source>
        <dbReference type="Pfam" id="PF18972"/>
    </source>
</evidence>
<evidence type="ECO:0000256" key="4">
    <source>
        <dbReference type="PROSITE-ProRule" id="PRU00339"/>
    </source>
</evidence>
<accession>A0A1B6EEP6</accession>
<dbReference type="CDD" id="cd21380">
    <property type="entry name" value="CTWD_Cns1"/>
    <property type="match status" value="1"/>
</dbReference>
<keyword evidence="2 4" id="KW-0802">TPR repeat</keyword>
<dbReference type="InterPro" id="IPR044059">
    <property type="entry name" value="Csn1/TTC4_wheel"/>
</dbReference>
<feature type="domain" description="Cns1/TTC4 wheel" evidence="5">
    <location>
        <begin position="276"/>
        <end position="376"/>
    </location>
</feature>
<dbReference type="PANTHER" id="PTHR46035">
    <property type="entry name" value="TETRATRICOPEPTIDE REPEAT PROTEIN 4"/>
    <property type="match status" value="1"/>
</dbReference>
<evidence type="ECO:0000256" key="2">
    <source>
        <dbReference type="ARBA" id="ARBA00022803"/>
    </source>
</evidence>
<organism evidence="7">
    <name type="scientific">Clastoptera arizonana</name>
    <name type="common">Arizona spittle bug</name>
    <dbReference type="NCBI Taxonomy" id="38151"/>
    <lineage>
        <taxon>Eukaryota</taxon>
        <taxon>Metazoa</taxon>
        <taxon>Ecdysozoa</taxon>
        <taxon>Arthropoda</taxon>
        <taxon>Hexapoda</taxon>
        <taxon>Insecta</taxon>
        <taxon>Pterygota</taxon>
        <taxon>Neoptera</taxon>
        <taxon>Paraneoptera</taxon>
        <taxon>Hemiptera</taxon>
        <taxon>Auchenorrhyncha</taxon>
        <taxon>Cercopoidea</taxon>
        <taxon>Clastopteridae</taxon>
        <taxon>Clastoptera</taxon>
    </lineage>
</organism>
<keyword evidence="1" id="KW-0677">Repeat</keyword>
<dbReference type="EMBL" id="GEDC01000903">
    <property type="protein sequence ID" value="JAS36395.1"/>
    <property type="molecule type" value="Transcribed_RNA"/>
</dbReference>
<dbReference type="GO" id="GO:0051879">
    <property type="term" value="F:Hsp90 protein binding"/>
    <property type="evidence" value="ECO:0007669"/>
    <property type="project" value="InterPro"/>
</dbReference>
<dbReference type="GO" id="GO:0005829">
    <property type="term" value="C:cytosol"/>
    <property type="evidence" value="ECO:0007669"/>
    <property type="project" value="TreeGrafter"/>
</dbReference>
<dbReference type="PANTHER" id="PTHR46035:SF1">
    <property type="entry name" value="TETRATRICOPEPTIDE REPEAT PROTEIN 4"/>
    <property type="match status" value="1"/>
</dbReference>
<dbReference type="Pfam" id="PF18972">
    <property type="entry name" value="Wheel"/>
    <property type="match status" value="1"/>
</dbReference>
<feature type="non-terminal residue" evidence="7">
    <location>
        <position position="386"/>
    </location>
</feature>
<evidence type="ECO:0000313" key="6">
    <source>
        <dbReference type="EMBL" id="JAS16714.1"/>
    </source>
</evidence>
<dbReference type="SMART" id="SM00028">
    <property type="entry name" value="TPR"/>
    <property type="match status" value="3"/>
</dbReference>
<sequence length="386" mass="45140">MEEEPNINKKNMTEGERLKLAAKLDKDLDDYIAGLEKKSYTEGWPEDKWQEEFEKHPFFMTKSPEEGEELSPLMEGIQQLKYDSTENTPEELAATYKEDGNFNFKCKKYRLAILGYTEGLRQKCSDTDLNAQLYNNRAAANFFLKNYRTSLADCLIALKLKPNYDKALIRAIQCYYNLDKYEEAIKYCDEVLKDDPKNQNVIKIKSDSLYKKKLADRDKRRETILEKKAKSDEVKLLKVIQDRGIKFVGKENGIEKISEIEHTFPEAVQRPVHLQNDRLVWPVLLIYPEYKTTDFIQEFHEDTKFEDQLLTVFEEHPEWDEKKEYIPGKLSVYFEDLNGSCHRVTVHSTLGEILSNKRYYVDGGTPSFMILVTDSKAEKNYLQGCC</sequence>
<name>A0A1B6EEP6_9HEMI</name>
<reference evidence="7" key="1">
    <citation type="submission" date="2015-12" db="EMBL/GenBank/DDBJ databases">
        <title>De novo transcriptome assembly of four potential Pierce s Disease insect vectors from Arizona vineyards.</title>
        <authorList>
            <person name="Tassone E.E."/>
        </authorList>
    </citation>
    <scope>NUCLEOTIDE SEQUENCE</scope>
</reference>
<evidence type="ECO:0000256" key="3">
    <source>
        <dbReference type="ARBA" id="ARBA00023602"/>
    </source>
</evidence>
<dbReference type="GO" id="GO:0005634">
    <property type="term" value="C:nucleus"/>
    <property type="evidence" value="ECO:0007669"/>
    <property type="project" value="TreeGrafter"/>
</dbReference>
<gene>
    <name evidence="6" type="ORF">g.8868</name>
    <name evidence="7" type="ORF">g.8869</name>
</gene>
<dbReference type="GO" id="GO:0006457">
    <property type="term" value="P:protein folding"/>
    <property type="evidence" value="ECO:0007669"/>
    <property type="project" value="TreeGrafter"/>
</dbReference>
<comment type="similarity">
    <text evidence="3">Belongs to the TTC4 family.</text>
</comment>
<dbReference type="EMBL" id="GEDC01020584">
    <property type="protein sequence ID" value="JAS16714.1"/>
    <property type="molecule type" value="Transcribed_RNA"/>
</dbReference>
<protein>
    <recommendedName>
        <fullName evidence="5">Cns1/TTC4 wheel domain-containing protein</fullName>
    </recommendedName>
</protein>
<evidence type="ECO:0000256" key="1">
    <source>
        <dbReference type="ARBA" id="ARBA00022737"/>
    </source>
</evidence>
<dbReference type="PROSITE" id="PS50005">
    <property type="entry name" value="TPR"/>
    <property type="match status" value="1"/>
</dbReference>
<dbReference type="GO" id="GO:0030544">
    <property type="term" value="F:Hsp70 protein binding"/>
    <property type="evidence" value="ECO:0007669"/>
    <property type="project" value="TreeGrafter"/>
</dbReference>
<dbReference type="AlphaFoldDB" id="A0A1B6EEP6"/>
<dbReference type="Pfam" id="PF14559">
    <property type="entry name" value="TPR_19"/>
    <property type="match status" value="1"/>
</dbReference>
<dbReference type="InterPro" id="IPR019734">
    <property type="entry name" value="TPR_rpt"/>
</dbReference>